<sequence>MSASTHDQFAATLIFLFFSHFLRGSNSATFSIVNKCSYPVWPGILSGAGTAQLATTGFALQPGQSNAVAVPTAWSGRLWGRTLCSTDSAGKFSCVTGDCGSSAVECGGGGAVPPATLAEFTLNGAGGLDFYDVSVVDGYNLPMLVEARGGGNCTATGCAADLNGGCPAELKVKTVASGEGVACKSACEAFGDPRYCCSGRYATPETCKASSYSQLFKSACPRAYSYAYDDATSTFTCASADYRITFCPSTSLSSIKSGNGKFPVAVDISVGHAYADKSANVMLVAISAVLLTILWQQLN</sequence>
<name>A0A445GHV6_GLYSO</name>
<accession>A0A445GHV6</accession>
<comment type="caution">
    <text evidence="4">The sequence shown here is derived from an EMBL/GenBank/DDBJ whole genome shotgun (WGS) entry which is preliminary data.</text>
</comment>
<dbReference type="InterPro" id="IPR001938">
    <property type="entry name" value="Thaumatin"/>
</dbReference>
<evidence type="ECO:0000313" key="5">
    <source>
        <dbReference type="Proteomes" id="UP000289340"/>
    </source>
</evidence>
<reference evidence="4 5" key="1">
    <citation type="submission" date="2018-09" db="EMBL/GenBank/DDBJ databases">
        <title>A high-quality reference genome of wild soybean provides a powerful tool to mine soybean genomes.</title>
        <authorList>
            <person name="Xie M."/>
            <person name="Chung C.Y.L."/>
            <person name="Li M.-W."/>
            <person name="Wong F.-L."/>
            <person name="Chan T.-F."/>
            <person name="Lam H.-M."/>
        </authorList>
    </citation>
    <scope>NUCLEOTIDE SEQUENCE [LARGE SCALE GENOMIC DNA]</scope>
    <source>
        <strain evidence="5">cv. W05</strain>
        <tissue evidence="4">Hypocotyl of etiolated seedlings</tissue>
    </source>
</reference>
<dbReference type="Gramene" id="XM_028350998.1">
    <property type="protein sequence ID" value="XP_028206799.1"/>
    <property type="gene ID" value="LOC114390291"/>
</dbReference>
<keyword evidence="2" id="KW-1015">Disulfide bond</keyword>
<feature type="disulfide bond" evidence="2">
    <location>
        <begin position="166"/>
        <end position="183"/>
    </location>
</feature>
<evidence type="ECO:0000256" key="3">
    <source>
        <dbReference type="SAM" id="SignalP"/>
    </source>
</evidence>
<dbReference type="AlphaFoldDB" id="A0A445GHV6"/>
<comment type="similarity">
    <text evidence="1">Belongs to the thaumatin family.</text>
</comment>
<feature type="disulfide bond" evidence="2">
    <location>
        <begin position="187"/>
        <end position="196"/>
    </location>
</feature>
<evidence type="ECO:0000256" key="2">
    <source>
        <dbReference type="PIRSR" id="PIRSR002703-1"/>
    </source>
</evidence>
<feature type="disulfide bond" evidence="2">
    <location>
        <begin position="197"/>
        <end position="207"/>
    </location>
</feature>
<feature type="disulfide bond" evidence="2">
    <location>
        <begin position="158"/>
        <end position="220"/>
    </location>
</feature>
<organism evidence="4 5">
    <name type="scientific">Glycine soja</name>
    <name type="common">Wild soybean</name>
    <dbReference type="NCBI Taxonomy" id="3848"/>
    <lineage>
        <taxon>Eukaryota</taxon>
        <taxon>Viridiplantae</taxon>
        <taxon>Streptophyta</taxon>
        <taxon>Embryophyta</taxon>
        <taxon>Tracheophyta</taxon>
        <taxon>Spermatophyta</taxon>
        <taxon>Magnoliopsida</taxon>
        <taxon>eudicotyledons</taxon>
        <taxon>Gunneridae</taxon>
        <taxon>Pentapetalae</taxon>
        <taxon>rosids</taxon>
        <taxon>fabids</taxon>
        <taxon>Fabales</taxon>
        <taxon>Fabaceae</taxon>
        <taxon>Papilionoideae</taxon>
        <taxon>50 kb inversion clade</taxon>
        <taxon>NPAAA clade</taxon>
        <taxon>indigoferoid/millettioid clade</taxon>
        <taxon>Phaseoleae</taxon>
        <taxon>Glycine</taxon>
        <taxon>Glycine subgen. Soja</taxon>
    </lineage>
</organism>
<evidence type="ECO:0000313" key="4">
    <source>
        <dbReference type="EMBL" id="RZB60802.1"/>
    </source>
</evidence>
<gene>
    <name evidence="4" type="ORF">D0Y65_043526</name>
</gene>
<keyword evidence="3" id="KW-0732">Signal</keyword>
<dbReference type="EMBL" id="QZWG01000016">
    <property type="protein sequence ID" value="RZB60802.1"/>
    <property type="molecule type" value="Genomic_DNA"/>
</dbReference>
<dbReference type="FunFam" id="2.60.110.10:FF:000001">
    <property type="entry name" value="THAUMATIN-LIKE PROTEIN 1"/>
    <property type="match status" value="1"/>
</dbReference>
<feature type="disulfide bond" evidence="2">
    <location>
        <begin position="36"/>
        <end position="247"/>
    </location>
</feature>
<evidence type="ECO:0000256" key="1">
    <source>
        <dbReference type="ARBA" id="ARBA00010607"/>
    </source>
</evidence>
<dbReference type="PRINTS" id="PR00347">
    <property type="entry name" value="THAUMATIN"/>
</dbReference>
<feature type="disulfide bond" evidence="2">
    <location>
        <begin position="153"/>
        <end position="237"/>
    </location>
</feature>
<dbReference type="SUPFAM" id="SSF49870">
    <property type="entry name" value="Osmotin, thaumatin-like protein"/>
    <property type="match status" value="1"/>
</dbReference>
<feature type="chain" id="PRO_5019574591" evidence="3">
    <location>
        <begin position="28"/>
        <end position="299"/>
    </location>
</feature>
<dbReference type="Gene3D" id="2.60.110.10">
    <property type="entry name" value="Thaumatin"/>
    <property type="match status" value="1"/>
</dbReference>
<dbReference type="PANTHER" id="PTHR31048">
    <property type="entry name" value="OS03G0233200 PROTEIN"/>
    <property type="match status" value="1"/>
</dbReference>
<dbReference type="Pfam" id="PF00314">
    <property type="entry name" value="Thaumatin"/>
    <property type="match status" value="1"/>
</dbReference>
<feature type="disulfide bond" evidence="2">
    <location>
        <begin position="84"/>
        <end position="94"/>
    </location>
</feature>
<dbReference type="InterPro" id="IPR037176">
    <property type="entry name" value="Osmotin/thaumatin-like_sf"/>
</dbReference>
<dbReference type="PROSITE" id="PS51367">
    <property type="entry name" value="THAUMATIN_2"/>
    <property type="match status" value="1"/>
</dbReference>
<keyword evidence="5" id="KW-1185">Reference proteome</keyword>
<dbReference type="SMART" id="SM00205">
    <property type="entry name" value="THN"/>
    <property type="match status" value="1"/>
</dbReference>
<feature type="signal peptide" evidence="3">
    <location>
        <begin position="1"/>
        <end position="27"/>
    </location>
</feature>
<protein>
    <submittedName>
        <fullName evidence="4">Thaumatin-like protein 1 isoform A</fullName>
    </submittedName>
</protein>
<dbReference type="PIRSF" id="PIRSF002703">
    <property type="entry name" value="Thaumatin"/>
    <property type="match status" value="1"/>
</dbReference>
<dbReference type="Proteomes" id="UP000289340">
    <property type="component" value="Chromosome 16"/>
</dbReference>
<feature type="disulfide bond" evidence="2">
    <location>
        <begin position="99"/>
        <end position="106"/>
    </location>
</feature>
<dbReference type="CDD" id="cd09218">
    <property type="entry name" value="TLP-PA"/>
    <property type="match status" value="1"/>
</dbReference>
<proteinExistence type="inferred from homology"/>